<evidence type="ECO:0000256" key="4">
    <source>
        <dbReference type="ARBA" id="ARBA00022692"/>
    </source>
</evidence>
<evidence type="ECO:0000256" key="8">
    <source>
        <dbReference type="ARBA" id="ARBA00023136"/>
    </source>
</evidence>
<evidence type="ECO:0000313" key="11">
    <source>
        <dbReference type="EnsemblPlants" id="ONIVA01G24310.1"/>
    </source>
</evidence>
<organism evidence="11">
    <name type="scientific">Oryza nivara</name>
    <name type="common">Indian wild rice</name>
    <name type="synonym">Oryza sativa f. spontanea</name>
    <dbReference type="NCBI Taxonomy" id="4536"/>
    <lineage>
        <taxon>Eukaryota</taxon>
        <taxon>Viridiplantae</taxon>
        <taxon>Streptophyta</taxon>
        <taxon>Embryophyta</taxon>
        <taxon>Tracheophyta</taxon>
        <taxon>Spermatophyta</taxon>
        <taxon>Magnoliopsida</taxon>
        <taxon>Liliopsida</taxon>
        <taxon>Poales</taxon>
        <taxon>Poaceae</taxon>
        <taxon>BOP clade</taxon>
        <taxon>Oryzoideae</taxon>
        <taxon>Oryzeae</taxon>
        <taxon>Oryzinae</taxon>
        <taxon>Oryza</taxon>
    </lineage>
</organism>
<dbReference type="GO" id="GO:0000139">
    <property type="term" value="C:Golgi membrane"/>
    <property type="evidence" value="ECO:0007669"/>
    <property type="project" value="UniProtKB-SubCell"/>
</dbReference>
<comment type="similarity">
    <text evidence="2">Belongs to the SYS1 family.</text>
</comment>
<feature type="transmembrane region" description="Helical" evidence="10">
    <location>
        <begin position="211"/>
        <end position="231"/>
    </location>
</feature>
<evidence type="ECO:0000256" key="1">
    <source>
        <dbReference type="ARBA" id="ARBA00004653"/>
    </source>
</evidence>
<dbReference type="Gramene" id="ONIVA01G24310.1">
    <property type="protein sequence ID" value="ONIVA01G24310.1"/>
    <property type="gene ID" value="ONIVA01G24310"/>
</dbReference>
<dbReference type="AlphaFoldDB" id="A0A0E0FNZ7"/>
<evidence type="ECO:0000256" key="2">
    <source>
        <dbReference type="ARBA" id="ARBA00008160"/>
    </source>
</evidence>
<feature type="transmembrane region" description="Helical" evidence="10">
    <location>
        <begin position="180"/>
        <end position="204"/>
    </location>
</feature>
<keyword evidence="7" id="KW-0333">Golgi apparatus</keyword>
<keyword evidence="8 10" id="KW-0472">Membrane</keyword>
<keyword evidence="4 10" id="KW-0812">Transmembrane</keyword>
<sequence>MNITLGSTKYNFSARSNSAWANVGGWSSKETKKERRKKESIFLGWLLVPAAQQQANLTSLPLSSPPCDPRTTQPNPTPPQPKPKPREGREIPPPPQPPPPATSDLGCVLRRRRRRRRKEEKMFYGAMVWDPWLIVSQIVCLQCLYYLALGLLMALLVGTRVPRLTLLYLFDFATLTPRTTTGWCVIAAFLLAAAAGAAFMLYVIERAKKCLDFAATLYIIHLFICIVYGGWPASVTWWVVNIAGLAIMSLLGEYLCIRRELKEIPISRLRASV</sequence>
<comment type="subcellular location">
    <subcellularLocation>
        <location evidence="1">Golgi apparatus membrane</location>
        <topology evidence="1">Multi-pass membrane protein</topology>
    </subcellularLocation>
</comment>
<dbReference type="GO" id="GO:0005802">
    <property type="term" value="C:trans-Golgi network"/>
    <property type="evidence" value="ECO:0007669"/>
    <property type="project" value="TreeGrafter"/>
</dbReference>
<evidence type="ECO:0000313" key="12">
    <source>
        <dbReference type="Proteomes" id="UP000006591"/>
    </source>
</evidence>
<dbReference type="PANTHER" id="PTHR12952">
    <property type="entry name" value="SYS1"/>
    <property type="match status" value="1"/>
</dbReference>
<dbReference type="eggNOG" id="KOG4697">
    <property type="taxonomic scope" value="Eukaryota"/>
</dbReference>
<evidence type="ECO:0000256" key="9">
    <source>
        <dbReference type="SAM" id="MobiDB-lite"/>
    </source>
</evidence>
<feature type="transmembrane region" description="Helical" evidence="10">
    <location>
        <begin position="237"/>
        <end position="257"/>
    </location>
</feature>
<feature type="compositionally biased region" description="Pro residues" evidence="9">
    <location>
        <begin position="91"/>
        <end position="101"/>
    </location>
</feature>
<dbReference type="STRING" id="4536.A0A0E0FNZ7"/>
<reference evidence="11" key="2">
    <citation type="submission" date="2018-04" db="EMBL/GenBank/DDBJ databases">
        <title>OnivRS2 (Oryza nivara Reference Sequence Version 2).</title>
        <authorList>
            <person name="Zhang J."/>
            <person name="Kudrna D."/>
            <person name="Lee S."/>
            <person name="Talag J."/>
            <person name="Rajasekar S."/>
            <person name="Welchert J."/>
            <person name="Hsing Y.-I."/>
            <person name="Wing R.A."/>
        </authorList>
    </citation>
    <scope>NUCLEOTIDE SEQUENCE [LARGE SCALE GENOMIC DNA]</scope>
</reference>
<accession>A0A0E0FNZ7</accession>
<evidence type="ECO:0000256" key="5">
    <source>
        <dbReference type="ARBA" id="ARBA00022927"/>
    </source>
</evidence>
<keyword evidence="5" id="KW-0653">Protein transport</keyword>
<name>A0A0E0FNZ7_ORYNI</name>
<evidence type="ECO:0000256" key="3">
    <source>
        <dbReference type="ARBA" id="ARBA00022448"/>
    </source>
</evidence>
<evidence type="ECO:0000256" key="7">
    <source>
        <dbReference type="ARBA" id="ARBA00023034"/>
    </source>
</evidence>
<proteinExistence type="inferred from homology"/>
<keyword evidence="12" id="KW-1185">Reference proteome</keyword>
<evidence type="ECO:0000256" key="10">
    <source>
        <dbReference type="SAM" id="Phobius"/>
    </source>
</evidence>
<dbReference type="PANTHER" id="PTHR12952:SF0">
    <property type="entry name" value="PROTEIN SYS1 HOMOLOG"/>
    <property type="match status" value="1"/>
</dbReference>
<dbReference type="GO" id="GO:0005829">
    <property type="term" value="C:cytosol"/>
    <property type="evidence" value="ECO:0007669"/>
    <property type="project" value="GOC"/>
</dbReference>
<evidence type="ECO:0000256" key="6">
    <source>
        <dbReference type="ARBA" id="ARBA00022989"/>
    </source>
</evidence>
<dbReference type="EnsemblPlants" id="ONIVA01G24310.1">
    <property type="protein sequence ID" value="ONIVA01G24310.1"/>
    <property type="gene ID" value="ONIVA01G24310"/>
</dbReference>
<protein>
    <recommendedName>
        <fullName evidence="13">Protein SYS1 homolog</fullName>
    </recommendedName>
</protein>
<dbReference type="Pfam" id="PF09801">
    <property type="entry name" value="SYS1"/>
    <property type="match status" value="1"/>
</dbReference>
<keyword evidence="3" id="KW-0813">Transport</keyword>
<keyword evidence="6 10" id="KW-1133">Transmembrane helix</keyword>
<dbReference type="GO" id="GO:0043001">
    <property type="term" value="P:Golgi to plasma membrane protein transport"/>
    <property type="evidence" value="ECO:0007669"/>
    <property type="project" value="TreeGrafter"/>
</dbReference>
<feature type="transmembrane region" description="Helical" evidence="10">
    <location>
        <begin position="122"/>
        <end position="148"/>
    </location>
</feature>
<dbReference type="HOGENOM" id="CLU_1117185_0_0_1"/>
<dbReference type="GO" id="GO:0006895">
    <property type="term" value="P:Golgi to endosome transport"/>
    <property type="evidence" value="ECO:0007669"/>
    <property type="project" value="TreeGrafter"/>
</dbReference>
<dbReference type="GO" id="GO:0034067">
    <property type="term" value="P:protein localization to Golgi apparatus"/>
    <property type="evidence" value="ECO:0007669"/>
    <property type="project" value="TreeGrafter"/>
</dbReference>
<dbReference type="Proteomes" id="UP000006591">
    <property type="component" value="Chromosome 1"/>
</dbReference>
<dbReference type="InterPro" id="IPR019185">
    <property type="entry name" value="Integral_membrane_SYS1-rel"/>
</dbReference>
<reference evidence="11" key="1">
    <citation type="submission" date="2015-04" db="UniProtKB">
        <authorList>
            <consortium name="EnsemblPlants"/>
        </authorList>
    </citation>
    <scope>IDENTIFICATION</scope>
    <source>
        <strain evidence="11">SL10</strain>
    </source>
</reference>
<feature type="region of interest" description="Disordered" evidence="9">
    <location>
        <begin position="58"/>
        <end position="110"/>
    </location>
</feature>
<evidence type="ECO:0008006" key="13">
    <source>
        <dbReference type="Google" id="ProtNLM"/>
    </source>
</evidence>